<feature type="compositionally biased region" description="Basic and acidic residues" evidence="1">
    <location>
        <begin position="347"/>
        <end position="363"/>
    </location>
</feature>
<feature type="compositionally biased region" description="Basic residues" evidence="1">
    <location>
        <begin position="276"/>
        <end position="288"/>
    </location>
</feature>
<accession>A0A4Q4MR54</accession>
<comment type="caution">
    <text evidence="2">The sequence shown here is derived from an EMBL/GenBank/DDBJ whole genome shotgun (WGS) entry which is preliminary data.</text>
</comment>
<feature type="compositionally biased region" description="Polar residues" evidence="1">
    <location>
        <begin position="59"/>
        <end position="74"/>
    </location>
</feature>
<feature type="region of interest" description="Disordered" evidence="1">
    <location>
        <begin position="1"/>
        <end position="82"/>
    </location>
</feature>
<dbReference type="OrthoDB" id="3688256at2759"/>
<reference evidence="3" key="1">
    <citation type="journal article" date="2019" name="bioRxiv">
        <title>Genomics, evolutionary history and diagnostics of the Alternaria alternata species group including apple and Asian pear pathotypes.</title>
        <authorList>
            <person name="Armitage A.D."/>
            <person name="Cockerton H.M."/>
            <person name="Sreenivasaprasad S."/>
            <person name="Woodhall J.W."/>
            <person name="Lane C.R."/>
            <person name="Harrison R.J."/>
            <person name="Clarkson J.P."/>
        </authorList>
    </citation>
    <scope>NUCLEOTIDE SEQUENCE [LARGE SCALE GENOMIC DNA]</scope>
    <source>
        <strain evidence="3">FERA 1082</strain>
    </source>
</reference>
<protein>
    <submittedName>
        <fullName evidence="2">Uncharacterized protein</fullName>
    </submittedName>
</protein>
<dbReference type="Proteomes" id="UP000292402">
    <property type="component" value="Unassembled WGS sequence"/>
</dbReference>
<feature type="region of interest" description="Disordered" evidence="1">
    <location>
        <begin position="413"/>
        <end position="444"/>
    </location>
</feature>
<proteinExistence type="predicted"/>
<dbReference type="AlphaFoldDB" id="A0A4Q4MR54"/>
<sequence>MAADSRRQNEEPDYHDSDLQADIRDLDFDNIDIPPRDVGPGPVTRARMQAAVKDRMETPTPQTTRGNDQQSDSGVWSDDSFAPETDPVIHIESISAGPHAVSALRKHIPARLLPKLPFLSELKFSKHSKPVAIANIRLLLGTFADKSLTRWGNPVYAYLRPNTNRSIGPMFTMEGDEEYGRGHNIVKVSWDEGSLRKEVTLKPPFKQAMTHGKLYAVVRYYFLLAVEARAEGFQHDFIPVNESFVQHLTGLCQHYDPDLLTPESSFSEYSDDSKAPPKRRKGRDRRRPPGCAERPGVARVGPDREDSDDTSNLDPAKNDNGTSVLGLYPLGEDENRSPKFEPSTAYHDADNADYRRNNDERDGYVQTASRSHTRGTSSPTPSYNWRHRGTVRESFSQRDNAPSGLEAISEEMELQNDNVSDKSRSSDRHRSSGTDQFAIDGINRPSNRFMHHDVEKKDTDFVATYGLQCFPRRSSDAGLSSLDRHSLETDRNHTEMPCYAISEPMPVEYNRPVHWERLQASMSSSSRAAKERNERFISNPTLQSPNSFVDRRPSSTYNDLISPSLLREQRRVMNGRIEKEVQAIKSSKARLRRLYLLNAGIGAEHAEKKRRENNKDETEDIGEPASPSEST</sequence>
<gene>
    <name evidence="2" type="ORF">AA0114_g2060</name>
</gene>
<feature type="region of interest" description="Disordered" evidence="1">
    <location>
        <begin position="262"/>
        <end position="401"/>
    </location>
</feature>
<name>A0A4Q4MR54_9PLEO</name>
<feature type="region of interest" description="Disordered" evidence="1">
    <location>
        <begin position="602"/>
        <end position="631"/>
    </location>
</feature>
<feature type="compositionally biased region" description="Basic and acidic residues" evidence="1">
    <location>
        <begin position="604"/>
        <end position="616"/>
    </location>
</feature>
<organism evidence="2 3">
    <name type="scientific">Alternaria tenuissima</name>
    <dbReference type="NCBI Taxonomy" id="119927"/>
    <lineage>
        <taxon>Eukaryota</taxon>
        <taxon>Fungi</taxon>
        <taxon>Dikarya</taxon>
        <taxon>Ascomycota</taxon>
        <taxon>Pezizomycotina</taxon>
        <taxon>Dothideomycetes</taxon>
        <taxon>Pleosporomycetidae</taxon>
        <taxon>Pleosporales</taxon>
        <taxon>Pleosporineae</taxon>
        <taxon>Pleosporaceae</taxon>
        <taxon>Alternaria</taxon>
        <taxon>Alternaria sect. Alternaria</taxon>
        <taxon>Alternaria alternata complex</taxon>
    </lineage>
</organism>
<feature type="compositionally biased region" description="Polar residues" evidence="1">
    <location>
        <begin position="366"/>
        <end position="383"/>
    </location>
</feature>
<evidence type="ECO:0000313" key="3">
    <source>
        <dbReference type="Proteomes" id="UP000292402"/>
    </source>
</evidence>
<evidence type="ECO:0000256" key="1">
    <source>
        <dbReference type="SAM" id="MobiDB-lite"/>
    </source>
</evidence>
<evidence type="ECO:0000313" key="2">
    <source>
        <dbReference type="EMBL" id="RYN58093.1"/>
    </source>
</evidence>
<feature type="compositionally biased region" description="Basic and acidic residues" evidence="1">
    <location>
        <begin position="1"/>
        <end position="27"/>
    </location>
</feature>
<dbReference type="EMBL" id="PDXA01000005">
    <property type="protein sequence ID" value="RYN58093.1"/>
    <property type="molecule type" value="Genomic_DNA"/>
</dbReference>
<feature type="compositionally biased region" description="Basic and acidic residues" evidence="1">
    <location>
        <begin position="419"/>
        <end position="432"/>
    </location>
</feature>